<keyword evidence="1" id="KW-0732">Signal</keyword>
<comment type="caution">
    <text evidence="3">The sequence shown here is derived from an EMBL/GenBank/DDBJ whole genome shotgun (WGS) entry which is preliminary data.</text>
</comment>
<sequence length="311" mass="33228">MCKIIKFFYIALAMIIFPSCGFSQMETAVDVEKSFTGIEEIEINGGFLEITYEGKENDTEVFLNAYLESTRKNDYDIIYRVDGNKLKVELKKIRSSGGNNTNSGFISLTGPENVRLKVTNSSGRMFISGLTYQEATFKCSSGKIDLKNLMVDHINITASSGKIDGHLLGGDIDCSISSGSVNLENVDGNVTLNGSSGKFTVKNVQGRVNTSMSSGSVTLENIHELENASVSSGRIKGTGVGLGKNTELKASSGSINIQTNDDLADYNFDLSGGSGSMTVGNQKGRKNMIIDNNAGATVKGRVSSGKISITN</sequence>
<protein>
    <recommendedName>
        <fullName evidence="2">DUF4097 domain-containing protein</fullName>
    </recommendedName>
</protein>
<proteinExistence type="predicted"/>
<evidence type="ECO:0000313" key="4">
    <source>
        <dbReference type="Proteomes" id="UP000027821"/>
    </source>
</evidence>
<gene>
    <name evidence="3" type="ORF">EL17_07305</name>
</gene>
<evidence type="ECO:0000256" key="1">
    <source>
        <dbReference type="SAM" id="SignalP"/>
    </source>
</evidence>
<evidence type="ECO:0000259" key="2">
    <source>
        <dbReference type="Pfam" id="PF13349"/>
    </source>
</evidence>
<dbReference type="STRING" id="1048983.EL17_07305"/>
<dbReference type="InterPro" id="IPR025164">
    <property type="entry name" value="Toastrack_DUF4097"/>
</dbReference>
<feature type="domain" description="DUF4097" evidence="2">
    <location>
        <begin position="171"/>
        <end position="309"/>
    </location>
</feature>
<feature type="signal peptide" evidence="1">
    <location>
        <begin position="1"/>
        <end position="21"/>
    </location>
</feature>
<dbReference type="EMBL" id="JMIH01000016">
    <property type="protein sequence ID" value="KEO73953.1"/>
    <property type="molecule type" value="Genomic_DNA"/>
</dbReference>
<organism evidence="3 4">
    <name type="scientific">Anditalea andensis</name>
    <dbReference type="NCBI Taxonomy" id="1048983"/>
    <lineage>
        <taxon>Bacteria</taxon>
        <taxon>Pseudomonadati</taxon>
        <taxon>Bacteroidota</taxon>
        <taxon>Cytophagia</taxon>
        <taxon>Cytophagales</taxon>
        <taxon>Cytophagaceae</taxon>
        <taxon>Anditalea</taxon>
    </lineage>
</organism>
<dbReference type="Pfam" id="PF13349">
    <property type="entry name" value="DUF4097"/>
    <property type="match status" value="1"/>
</dbReference>
<name>A0A074L257_9BACT</name>
<reference evidence="3 4" key="1">
    <citation type="submission" date="2014-04" db="EMBL/GenBank/DDBJ databases">
        <title>Characterization and application of a salt tolerant electro-active bacterium.</title>
        <authorList>
            <person name="Yang L."/>
            <person name="Wei S."/>
            <person name="Tay Q.X.M."/>
        </authorList>
    </citation>
    <scope>NUCLEOTIDE SEQUENCE [LARGE SCALE GENOMIC DNA]</scope>
    <source>
        <strain evidence="3 4">LY1</strain>
    </source>
</reference>
<dbReference type="AlphaFoldDB" id="A0A074L257"/>
<dbReference type="Proteomes" id="UP000027821">
    <property type="component" value="Unassembled WGS sequence"/>
</dbReference>
<dbReference type="eggNOG" id="COG3595">
    <property type="taxonomic scope" value="Bacteria"/>
</dbReference>
<feature type="chain" id="PRO_5001697783" description="DUF4097 domain-containing protein" evidence="1">
    <location>
        <begin position="22"/>
        <end position="311"/>
    </location>
</feature>
<dbReference type="RefSeq" id="WP_035072623.1">
    <property type="nucleotide sequence ID" value="NZ_JMIH01000016.1"/>
</dbReference>
<keyword evidence="4" id="KW-1185">Reference proteome</keyword>
<accession>A0A074L257</accession>
<evidence type="ECO:0000313" key="3">
    <source>
        <dbReference type="EMBL" id="KEO73953.1"/>
    </source>
</evidence>